<organism evidence="2 3">
    <name type="scientific">Arachidicoccus soli</name>
    <dbReference type="NCBI Taxonomy" id="2341117"/>
    <lineage>
        <taxon>Bacteria</taxon>
        <taxon>Pseudomonadati</taxon>
        <taxon>Bacteroidota</taxon>
        <taxon>Chitinophagia</taxon>
        <taxon>Chitinophagales</taxon>
        <taxon>Chitinophagaceae</taxon>
        <taxon>Arachidicoccus</taxon>
    </lineage>
</organism>
<evidence type="ECO:0000313" key="2">
    <source>
        <dbReference type="EMBL" id="AYD48208.1"/>
    </source>
</evidence>
<dbReference type="AlphaFoldDB" id="A0A386HQJ0"/>
<evidence type="ECO:0000313" key="3">
    <source>
        <dbReference type="Proteomes" id="UP000266118"/>
    </source>
</evidence>
<dbReference type="Proteomes" id="UP000266118">
    <property type="component" value="Chromosome"/>
</dbReference>
<gene>
    <name evidence="2" type="ORF">D6B99_11730</name>
</gene>
<name>A0A386HQJ0_9BACT</name>
<dbReference type="RefSeq" id="WP_119988616.1">
    <property type="nucleotide sequence ID" value="NZ_CP032489.1"/>
</dbReference>
<reference evidence="2 3" key="1">
    <citation type="submission" date="2018-09" db="EMBL/GenBank/DDBJ databases">
        <title>Arachidicoccus sp. nov., a bacterium isolated from soil.</title>
        <authorList>
            <person name="Weon H.-Y."/>
            <person name="Kwon S.-W."/>
            <person name="Lee S.A."/>
        </authorList>
    </citation>
    <scope>NUCLEOTIDE SEQUENCE [LARGE SCALE GENOMIC DNA]</scope>
    <source>
        <strain evidence="2 3">KIS59-12</strain>
    </source>
</reference>
<accession>A0A386HQJ0</accession>
<dbReference type="OrthoDB" id="671166at2"/>
<keyword evidence="3" id="KW-1185">Reference proteome</keyword>
<dbReference type="InterPro" id="IPR010332">
    <property type="entry name" value="ATPase_terminase-su_N"/>
</dbReference>
<evidence type="ECO:0000259" key="1">
    <source>
        <dbReference type="Pfam" id="PF06056"/>
    </source>
</evidence>
<dbReference type="KEGG" id="ark:D6B99_11730"/>
<dbReference type="Pfam" id="PF06056">
    <property type="entry name" value="Terminase_5"/>
    <property type="match status" value="1"/>
</dbReference>
<protein>
    <recommendedName>
        <fullName evidence="1">Terminase ATPase subunit N-terminal domain-containing protein</fullName>
    </recommendedName>
</protein>
<proteinExistence type="predicted"/>
<sequence length="154" mass="18123">MAENKALTKDERERKKTLAYTLYVENGYEQKTIAEITGISERSISKWKNEQDWETDREEARMGFEKQRRRLRKTIDNFLSIIEKRESPYNVPDSKESDSINKLADAAKKLQTDLSFANKSEAGKQFINYIQNIYGQAKSIEMVDLWHEFLMQTT</sequence>
<feature type="domain" description="Terminase ATPase subunit N-terminal" evidence="1">
    <location>
        <begin position="18"/>
        <end position="61"/>
    </location>
</feature>
<dbReference type="EMBL" id="CP032489">
    <property type="protein sequence ID" value="AYD48208.1"/>
    <property type="molecule type" value="Genomic_DNA"/>
</dbReference>